<sequence>MKKRNLKLLTAALVTTMLVGVGQSVLAHTRLDVPTMTEGTRAINHFLGHTCGENNAIGTSVVFPDGIDSTILVNGQPHSGSLTDFLTNYGNNAQLIFNRAVFDHMDVKTDPNGNVVGFWAGGGPGVPHNLTVATQFRLTAPSIEPASCANTIKIYVSIATICKITGVDQFGVAGNVDLWTHNNLGTPFDRVSAEDDGPAPFTITRDLTKNPLPSSCNAGVDVEVKPSAAQINRDMPIKFEGQQVWPQ</sequence>
<evidence type="ECO:0000313" key="2">
    <source>
        <dbReference type="EMBL" id="SDW06544.1"/>
    </source>
</evidence>
<evidence type="ECO:0000313" key="3">
    <source>
        <dbReference type="Proteomes" id="UP000183454"/>
    </source>
</evidence>
<gene>
    <name evidence="2" type="ORF">SAMN05421882_1002111</name>
</gene>
<evidence type="ECO:0000256" key="1">
    <source>
        <dbReference type="SAM" id="SignalP"/>
    </source>
</evidence>
<dbReference type="RefSeq" id="WP_074664881.1">
    <property type="nucleotide sequence ID" value="NZ_FNNH01000002.1"/>
</dbReference>
<feature type="signal peptide" evidence="1">
    <location>
        <begin position="1"/>
        <end position="27"/>
    </location>
</feature>
<keyword evidence="1" id="KW-0732">Signal</keyword>
<name>A0A1H2QIP9_9PROT</name>
<accession>A0A1H2QIP9</accession>
<dbReference type="AlphaFoldDB" id="A0A1H2QIP9"/>
<dbReference type="Proteomes" id="UP000183454">
    <property type="component" value="Unassembled WGS sequence"/>
</dbReference>
<reference evidence="2 3" key="1">
    <citation type="submission" date="2016-10" db="EMBL/GenBank/DDBJ databases">
        <authorList>
            <person name="de Groot N.N."/>
        </authorList>
    </citation>
    <scope>NUCLEOTIDE SEQUENCE [LARGE SCALE GENOMIC DNA]</scope>
    <source>
        <strain evidence="2 3">Nm110</strain>
    </source>
</reference>
<organism evidence="2 3">
    <name type="scientific">Nitrosomonas communis</name>
    <dbReference type="NCBI Taxonomy" id="44574"/>
    <lineage>
        <taxon>Bacteria</taxon>
        <taxon>Pseudomonadati</taxon>
        <taxon>Pseudomonadota</taxon>
        <taxon>Betaproteobacteria</taxon>
        <taxon>Nitrosomonadales</taxon>
        <taxon>Nitrosomonadaceae</taxon>
        <taxon>Nitrosomonas</taxon>
    </lineage>
</organism>
<protein>
    <submittedName>
        <fullName evidence="2">Uncharacterized protein</fullName>
    </submittedName>
</protein>
<feature type="chain" id="PRO_5010270869" evidence="1">
    <location>
        <begin position="28"/>
        <end position="247"/>
    </location>
</feature>
<proteinExistence type="predicted"/>
<dbReference type="EMBL" id="FNNH01000002">
    <property type="protein sequence ID" value="SDW06544.1"/>
    <property type="molecule type" value="Genomic_DNA"/>
</dbReference>